<dbReference type="SMART" id="SM00868">
    <property type="entry name" value="zf-AD"/>
    <property type="match status" value="1"/>
</dbReference>
<feature type="domain" description="C2H2-type" evidence="7">
    <location>
        <begin position="517"/>
        <end position="544"/>
    </location>
</feature>
<dbReference type="Gene3D" id="3.30.160.60">
    <property type="entry name" value="Classic Zinc Finger"/>
    <property type="match status" value="4"/>
</dbReference>
<dbReference type="Pfam" id="PF00096">
    <property type="entry name" value="zf-C2H2"/>
    <property type="match status" value="1"/>
</dbReference>
<feature type="region of interest" description="Disordered" evidence="6">
    <location>
        <begin position="1"/>
        <end position="21"/>
    </location>
</feature>
<feature type="compositionally biased region" description="Acidic residues" evidence="6">
    <location>
        <begin position="574"/>
        <end position="589"/>
    </location>
</feature>
<proteinExistence type="predicted"/>
<dbReference type="InterPro" id="IPR013087">
    <property type="entry name" value="Znf_C2H2_type"/>
</dbReference>
<dbReference type="InterPro" id="IPR050688">
    <property type="entry name" value="Zinc_finger/UBP_domain"/>
</dbReference>
<dbReference type="SMART" id="SM00355">
    <property type="entry name" value="ZnF_C2H2"/>
    <property type="match status" value="9"/>
</dbReference>
<feature type="compositionally biased region" description="Polar residues" evidence="6">
    <location>
        <begin position="1"/>
        <end position="10"/>
    </location>
</feature>
<evidence type="ECO:0000256" key="2">
    <source>
        <dbReference type="ARBA" id="ARBA00022737"/>
    </source>
</evidence>
<reference evidence="8" key="1">
    <citation type="journal article" date="2023" name="Insect Mol. Biol.">
        <title>Genome sequencing provides insights into the evolution of gene families encoding plant cell wall-degrading enzymes in longhorned beetles.</title>
        <authorList>
            <person name="Shin N.R."/>
            <person name="Okamura Y."/>
            <person name="Kirsch R."/>
            <person name="Pauchet Y."/>
        </authorList>
    </citation>
    <scope>NUCLEOTIDE SEQUENCE</scope>
    <source>
        <strain evidence="8">AMC_N1</strain>
    </source>
</reference>
<keyword evidence="1" id="KW-0479">Metal-binding</keyword>
<feature type="region of interest" description="Disordered" evidence="6">
    <location>
        <begin position="538"/>
        <end position="589"/>
    </location>
</feature>
<keyword evidence="2" id="KW-0677">Repeat</keyword>
<comment type="caution">
    <text evidence="8">The sequence shown here is derived from an EMBL/GenBank/DDBJ whole genome shotgun (WGS) entry which is preliminary data.</text>
</comment>
<keyword evidence="3 5" id="KW-0863">Zinc-finger</keyword>
<dbReference type="PROSITE" id="PS50157">
    <property type="entry name" value="ZINC_FINGER_C2H2_2"/>
    <property type="match status" value="3"/>
</dbReference>
<evidence type="ECO:0000313" key="9">
    <source>
        <dbReference type="Proteomes" id="UP001162162"/>
    </source>
</evidence>
<protein>
    <recommendedName>
        <fullName evidence="7">C2H2-type domain-containing protein</fullName>
    </recommendedName>
</protein>
<evidence type="ECO:0000256" key="4">
    <source>
        <dbReference type="ARBA" id="ARBA00022833"/>
    </source>
</evidence>
<dbReference type="AlphaFoldDB" id="A0AAV8YCC0"/>
<sequence>MNKNKLQTLLGNPKDKTDNNEKSGIYEISCKDCDQKMLNPHKINKRVCRNTKNLRDVQPLSQRKSILKMKMNMTMNLIDFKPTEEICRFCLKTIEKPIPIDEMVKEIIDILMLNLDLRITPEPVMCYGCAETLKTAFDFKSACIYTEDCLYPFIEGKNETKLDLREVYLKVNDSEDIEGVEGREVCRFCMKPSDSGFCTPVEVIDENVEIKKLLENYLPELSASESEPNLQAKGEVEEVEEKKNKEKATIYRCKLCPFKTKLKYCLTRHMLVHKDISEAKVYRCKLCPYKTKWKENLPKHMLVHKDISEITAHRCKLCPYKTKRKDNLLKHMLVHKDVSEITIHRCKSCPYKSKWKSALTKHILVHKDISEVTAHRCKLCPYETKRRTDLVKHMLVHKDHSEVTTYDSIFCSYIAKRKGDLNRHMLTHKDNHTNASEIETSLPVKLVEAAEKTIYNCKRCPYKAKFKCKLIRHMLVHKDISEVTTYDCSFCSYKTKRKTDLPKHMLIHKDFSEVTTYDCNVCSQTTKHKNFMRKHMLTHQDKPKDAKSAQTQEESMSEHQEFEGCSTIKSEEVDIKDEEDECDDESNKL</sequence>
<evidence type="ECO:0000256" key="5">
    <source>
        <dbReference type="PROSITE-ProRule" id="PRU00042"/>
    </source>
</evidence>
<evidence type="ECO:0000256" key="1">
    <source>
        <dbReference type="ARBA" id="ARBA00022723"/>
    </source>
</evidence>
<accession>A0AAV8YCC0</accession>
<feature type="domain" description="C2H2-type" evidence="7">
    <location>
        <begin position="375"/>
        <end position="402"/>
    </location>
</feature>
<evidence type="ECO:0000259" key="7">
    <source>
        <dbReference type="PROSITE" id="PS50157"/>
    </source>
</evidence>
<keyword evidence="9" id="KW-1185">Reference proteome</keyword>
<dbReference type="PANTHER" id="PTHR24403">
    <property type="entry name" value="ZINC FINGER PROTEIN"/>
    <property type="match status" value="1"/>
</dbReference>
<name>A0AAV8YCC0_9CUCU</name>
<dbReference type="SUPFAM" id="SSF57667">
    <property type="entry name" value="beta-beta-alpha zinc fingers"/>
    <property type="match status" value="3"/>
</dbReference>
<dbReference type="Proteomes" id="UP001162162">
    <property type="component" value="Unassembled WGS sequence"/>
</dbReference>
<dbReference type="GO" id="GO:0008270">
    <property type="term" value="F:zinc ion binding"/>
    <property type="evidence" value="ECO:0007669"/>
    <property type="project" value="UniProtKB-KW"/>
</dbReference>
<evidence type="ECO:0000313" key="8">
    <source>
        <dbReference type="EMBL" id="KAJ8948496.1"/>
    </source>
</evidence>
<dbReference type="InterPro" id="IPR036236">
    <property type="entry name" value="Znf_C2H2_sf"/>
</dbReference>
<feature type="domain" description="C2H2-type" evidence="7">
    <location>
        <begin position="486"/>
        <end position="513"/>
    </location>
</feature>
<dbReference type="Pfam" id="PF13909">
    <property type="entry name" value="zf-H2C2_5"/>
    <property type="match status" value="1"/>
</dbReference>
<gene>
    <name evidence="8" type="ORF">NQ318_000033</name>
</gene>
<feature type="compositionally biased region" description="Basic and acidic residues" evidence="6">
    <location>
        <begin position="538"/>
        <end position="547"/>
    </location>
</feature>
<dbReference type="PANTHER" id="PTHR24403:SF67">
    <property type="entry name" value="FI01116P-RELATED"/>
    <property type="match status" value="1"/>
</dbReference>
<organism evidence="8 9">
    <name type="scientific">Aromia moschata</name>
    <dbReference type="NCBI Taxonomy" id="1265417"/>
    <lineage>
        <taxon>Eukaryota</taxon>
        <taxon>Metazoa</taxon>
        <taxon>Ecdysozoa</taxon>
        <taxon>Arthropoda</taxon>
        <taxon>Hexapoda</taxon>
        <taxon>Insecta</taxon>
        <taxon>Pterygota</taxon>
        <taxon>Neoptera</taxon>
        <taxon>Endopterygota</taxon>
        <taxon>Coleoptera</taxon>
        <taxon>Polyphaga</taxon>
        <taxon>Cucujiformia</taxon>
        <taxon>Chrysomeloidea</taxon>
        <taxon>Cerambycidae</taxon>
        <taxon>Cerambycinae</taxon>
        <taxon>Callichromatini</taxon>
        <taxon>Aromia</taxon>
    </lineage>
</organism>
<evidence type="ECO:0000256" key="3">
    <source>
        <dbReference type="ARBA" id="ARBA00022771"/>
    </source>
</evidence>
<keyword evidence="4" id="KW-0862">Zinc</keyword>
<dbReference type="GO" id="GO:0045944">
    <property type="term" value="P:positive regulation of transcription by RNA polymerase II"/>
    <property type="evidence" value="ECO:0007669"/>
    <property type="project" value="TreeGrafter"/>
</dbReference>
<dbReference type="EMBL" id="JAPWTK010000135">
    <property type="protein sequence ID" value="KAJ8948496.1"/>
    <property type="molecule type" value="Genomic_DNA"/>
</dbReference>
<dbReference type="GO" id="GO:0005634">
    <property type="term" value="C:nucleus"/>
    <property type="evidence" value="ECO:0007669"/>
    <property type="project" value="InterPro"/>
</dbReference>
<dbReference type="InterPro" id="IPR012934">
    <property type="entry name" value="Znf_AD"/>
</dbReference>
<evidence type="ECO:0000256" key="6">
    <source>
        <dbReference type="SAM" id="MobiDB-lite"/>
    </source>
</evidence>